<dbReference type="PANTHER" id="PTHR39426:SF1">
    <property type="entry name" value="HOMOLOGY TO DEATH-ON-CURING PROTEIN OF PHAGE P1"/>
    <property type="match status" value="1"/>
</dbReference>
<dbReference type="Gene3D" id="1.20.120.1870">
    <property type="entry name" value="Fic/DOC protein, Fido domain"/>
    <property type="match status" value="1"/>
</dbReference>
<evidence type="ECO:0000259" key="1">
    <source>
        <dbReference type="PROSITE" id="PS51459"/>
    </source>
</evidence>
<dbReference type="Pfam" id="PF02661">
    <property type="entry name" value="Fic"/>
    <property type="match status" value="1"/>
</dbReference>
<dbReference type="AlphaFoldDB" id="A0A5N7NWD3"/>
<name>A0A5N7NWD3_9HYPH</name>
<organism evidence="2 3">
    <name type="scientific">Brucella intermedia</name>
    <dbReference type="NCBI Taxonomy" id="94625"/>
    <lineage>
        <taxon>Bacteria</taxon>
        <taxon>Pseudomonadati</taxon>
        <taxon>Pseudomonadota</taxon>
        <taxon>Alphaproteobacteria</taxon>
        <taxon>Hyphomicrobiales</taxon>
        <taxon>Brucellaceae</taxon>
        <taxon>Brucella/Ochrobactrum group</taxon>
        <taxon>Brucella</taxon>
    </lineage>
</organism>
<dbReference type="PIRSF" id="PIRSF018297">
    <property type="entry name" value="Doc"/>
    <property type="match status" value="1"/>
</dbReference>
<dbReference type="InterPro" id="IPR006440">
    <property type="entry name" value="Doc"/>
</dbReference>
<reference evidence="2 3" key="1">
    <citation type="journal article" date="2020" name="Biotechnol. Biofuels">
        <title>New insights from the biogas microbiome by comprehensive genome-resolved metagenomics of nearly 1600 species originating from multiple anaerobic digesters.</title>
        <authorList>
            <person name="Campanaro S."/>
            <person name="Treu L."/>
            <person name="Rodriguez-R L.M."/>
            <person name="Kovalovszki A."/>
            <person name="Ziels R.M."/>
            <person name="Maus I."/>
            <person name="Zhu X."/>
            <person name="Kougias P.G."/>
            <person name="Basile A."/>
            <person name="Luo G."/>
            <person name="Schluter A."/>
            <person name="Konstantinidis K.T."/>
            <person name="Angelidaki I."/>
        </authorList>
    </citation>
    <scope>NUCLEOTIDE SEQUENCE [LARGE SCALE GENOMIC DNA]</scope>
    <source>
        <strain evidence="2">AS04akNAM_66</strain>
    </source>
</reference>
<dbReference type="PROSITE" id="PS51459">
    <property type="entry name" value="FIDO"/>
    <property type="match status" value="1"/>
</dbReference>
<feature type="domain" description="Fido" evidence="1">
    <location>
        <begin position="6"/>
        <end position="122"/>
    </location>
</feature>
<dbReference type="NCBIfam" id="TIGR01550">
    <property type="entry name" value="DOC_P1"/>
    <property type="match status" value="1"/>
</dbReference>
<evidence type="ECO:0000313" key="2">
    <source>
        <dbReference type="EMBL" id="HHV70391.1"/>
    </source>
</evidence>
<gene>
    <name evidence="2" type="ORF">GXX48_22585</name>
</gene>
<dbReference type="InterPro" id="IPR053737">
    <property type="entry name" value="Type_II_TA_Toxin"/>
</dbReference>
<protein>
    <submittedName>
        <fullName evidence="2">Type II toxin-antitoxin system death-on-curing family toxin</fullName>
    </submittedName>
</protein>
<dbReference type="RefSeq" id="WP_075041614.1">
    <property type="nucleotide sequence ID" value="NZ_CP123056.1"/>
</dbReference>
<comment type="caution">
    <text evidence="2">The sequence shown here is derived from an EMBL/GenBank/DDBJ whole genome shotgun (WGS) entry which is preliminary data.</text>
</comment>
<accession>A0A5N7NWD3</accession>
<dbReference type="PANTHER" id="PTHR39426">
    <property type="entry name" value="HOMOLOGY TO DEATH-ON-CURING PROTEIN OF PHAGE P1"/>
    <property type="match status" value="1"/>
</dbReference>
<dbReference type="InterPro" id="IPR003812">
    <property type="entry name" value="Fido"/>
</dbReference>
<dbReference type="InterPro" id="IPR036597">
    <property type="entry name" value="Fido-like_dom_sf"/>
</dbReference>
<dbReference type="SUPFAM" id="SSF140931">
    <property type="entry name" value="Fic-like"/>
    <property type="match status" value="1"/>
</dbReference>
<dbReference type="Proteomes" id="UP000551563">
    <property type="component" value="Unassembled WGS sequence"/>
</dbReference>
<sequence length="130" mass="14222">MNWRFLSRRVVEAIHIEQLQRHGGAQGLRDENALESALARAQNKQVYGQPDHAEIAAAYVFGIGRNHAFVDGNKRTAIVTAVTFLLVNGYALTADDGLLYSFTMGIASGEIDEAGATAFFRDHTVAIEED</sequence>
<dbReference type="EMBL" id="DUMN01000646">
    <property type="protein sequence ID" value="HHV70391.1"/>
    <property type="molecule type" value="Genomic_DNA"/>
</dbReference>
<dbReference type="GO" id="GO:0016301">
    <property type="term" value="F:kinase activity"/>
    <property type="evidence" value="ECO:0007669"/>
    <property type="project" value="InterPro"/>
</dbReference>
<evidence type="ECO:0000313" key="3">
    <source>
        <dbReference type="Proteomes" id="UP000551563"/>
    </source>
</evidence>
<proteinExistence type="predicted"/>